<dbReference type="AlphaFoldDB" id="K0SUU7"/>
<sequence>MGVTTRVWGFTIRGTPLYTGESLESLEMDSMSSTADTTHKADVSDDVAEASAAAPGEGAEGGPSDDSREDDLLALYFDDTKSDDSEGEDEPPHQIDRDETASFQAALARQDEDDSQLIAEAFQEDYNDLKAGNKHFLKKPQDDDELALFNKLTIVDPNGKERHKSSIAKLINEGISVQPISGDRLKRVANVPRYSMSNADSVVTSAIKSAFVSVTEQIIRDDGDNLMRAGDYGTMVIEAKTDAKNKKLTKHMVVVKFLAFGENKPNVPQRHLEWPSGKDCKVRVMIVPVEEETNDQVTVGFIPTLKSGEPLKDVPLEGIIPITPDVQLRSMDSTGSTQTRTVELFDKDSMDSVFESLRKCCKPIKVSKTVVPAIISKNEMLYIMKVDVAPIICKLCIPNKVITQAENAQVREREVRNHIAAHIMVGRIRTDLLGGPSVPDDACMYCAESMSASGCFISVRSGEGRSKSKYAIPACKSVDLQPFNINRFKPVAKYPSTNRAFKCEQGCNSYIPSYNYKQHMMKVHLMEESDFETDETLKKEYEFCRWSSEEVKAVTSSYNICRKASQVSPSKRTRDQFDEGQEDNESNSN</sequence>
<dbReference type="Proteomes" id="UP000266841">
    <property type="component" value="Unassembled WGS sequence"/>
</dbReference>
<gene>
    <name evidence="2" type="ORF">THAOC_14427</name>
</gene>
<name>K0SUU7_THAOC</name>
<accession>K0SUU7</accession>
<organism evidence="2 3">
    <name type="scientific">Thalassiosira oceanica</name>
    <name type="common">Marine diatom</name>
    <dbReference type="NCBI Taxonomy" id="159749"/>
    <lineage>
        <taxon>Eukaryota</taxon>
        <taxon>Sar</taxon>
        <taxon>Stramenopiles</taxon>
        <taxon>Ochrophyta</taxon>
        <taxon>Bacillariophyta</taxon>
        <taxon>Coscinodiscophyceae</taxon>
        <taxon>Thalassiosirophycidae</taxon>
        <taxon>Thalassiosirales</taxon>
        <taxon>Thalassiosiraceae</taxon>
        <taxon>Thalassiosira</taxon>
    </lineage>
</organism>
<feature type="region of interest" description="Disordered" evidence="1">
    <location>
        <begin position="28"/>
        <end position="69"/>
    </location>
</feature>
<protein>
    <submittedName>
        <fullName evidence="2">Uncharacterized protein</fullName>
    </submittedName>
</protein>
<reference evidence="2 3" key="1">
    <citation type="journal article" date="2012" name="Genome Biol.">
        <title>Genome and low-iron response of an oceanic diatom adapted to chronic iron limitation.</title>
        <authorList>
            <person name="Lommer M."/>
            <person name="Specht M."/>
            <person name="Roy A.S."/>
            <person name="Kraemer L."/>
            <person name="Andreson R."/>
            <person name="Gutowska M.A."/>
            <person name="Wolf J."/>
            <person name="Bergner S.V."/>
            <person name="Schilhabel M.B."/>
            <person name="Klostermeier U.C."/>
            <person name="Beiko R.G."/>
            <person name="Rosenstiel P."/>
            <person name="Hippler M."/>
            <person name="Laroche J."/>
        </authorList>
    </citation>
    <scope>NUCLEOTIDE SEQUENCE [LARGE SCALE GENOMIC DNA]</scope>
    <source>
        <strain evidence="2 3">CCMP1005</strain>
    </source>
</reference>
<comment type="caution">
    <text evidence="2">The sequence shown here is derived from an EMBL/GenBank/DDBJ whole genome shotgun (WGS) entry which is preliminary data.</text>
</comment>
<dbReference type="EMBL" id="AGNL01016850">
    <property type="protein sequence ID" value="EJK64801.1"/>
    <property type="molecule type" value="Genomic_DNA"/>
</dbReference>
<feature type="compositionally biased region" description="Acidic residues" evidence="1">
    <location>
        <begin position="578"/>
        <end position="589"/>
    </location>
</feature>
<proteinExistence type="predicted"/>
<evidence type="ECO:0000313" key="2">
    <source>
        <dbReference type="EMBL" id="EJK64801.1"/>
    </source>
</evidence>
<feature type="region of interest" description="Disordered" evidence="1">
    <location>
        <begin position="564"/>
        <end position="589"/>
    </location>
</feature>
<evidence type="ECO:0000313" key="3">
    <source>
        <dbReference type="Proteomes" id="UP000266841"/>
    </source>
</evidence>
<evidence type="ECO:0000256" key="1">
    <source>
        <dbReference type="SAM" id="MobiDB-lite"/>
    </source>
</evidence>
<keyword evidence="3" id="KW-1185">Reference proteome</keyword>